<comment type="caution">
    <text evidence="2">The sequence shown here is derived from an EMBL/GenBank/DDBJ whole genome shotgun (WGS) entry which is preliminary data.</text>
</comment>
<sequence length="157" mass="18195">MVKIIAYNPEHFYALTSYALTQDQARFTSEPADILDASKEDAQDYLNFSILYHEKAVGFFSLDFSFHRFYKPRDKKVVILRSLSLNPYYQGKGIAKKALLQLSSFIKESFSPIQEIALGVHIKNTRAYDLYKKVGYQPLDEMFIGERGPLYIMVFKI</sequence>
<dbReference type="Pfam" id="PF00583">
    <property type="entry name" value="Acetyltransf_1"/>
    <property type="match status" value="1"/>
</dbReference>
<dbReference type="InterPro" id="IPR016181">
    <property type="entry name" value="Acyl_CoA_acyltransferase"/>
</dbReference>
<dbReference type="RefSeq" id="WP_166520176.1">
    <property type="nucleotide sequence ID" value="NZ_JAAABJ010000634.1"/>
</dbReference>
<dbReference type="InterPro" id="IPR000182">
    <property type="entry name" value="GNAT_dom"/>
</dbReference>
<dbReference type="Gene3D" id="3.40.630.30">
    <property type="match status" value="1"/>
</dbReference>
<organism evidence="2 3">
    <name type="scientific">Elizabethkingia argenteiflava</name>
    <dbReference type="NCBI Taxonomy" id="2681556"/>
    <lineage>
        <taxon>Bacteria</taxon>
        <taxon>Pseudomonadati</taxon>
        <taxon>Bacteroidota</taxon>
        <taxon>Flavobacteriia</taxon>
        <taxon>Flavobacteriales</taxon>
        <taxon>Weeksellaceae</taxon>
        <taxon>Elizabethkingia</taxon>
    </lineage>
</organism>
<name>A0A845PWB8_9FLAO</name>
<evidence type="ECO:0000313" key="2">
    <source>
        <dbReference type="EMBL" id="NAW51925.1"/>
    </source>
</evidence>
<gene>
    <name evidence="2" type="ORF">GNY06_11290</name>
</gene>
<evidence type="ECO:0000313" key="3">
    <source>
        <dbReference type="Proteomes" id="UP000553459"/>
    </source>
</evidence>
<feature type="domain" description="N-acetyltransferase" evidence="1">
    <location>
        <begin position="2"/>
        <end position="157"/>
    </location>
</feature>
<proteinExistence type="predicted"/>
<keyword evidence="2" id="KW-0808">Transferase</keyword>
<dbReference type="GO" id="GO:0016747">
    <property type="term" value="F:acyltransferase activity, transferring groups other than amino-acyl groups"/>
    <property type="evidence" value="ECO:0007669"/>
    <property type="project" value="InterPro"/>
</dbReference>
<dbReference type="AlphaFoldDB" id="A0A845PWB8"/>
<accession>A0A845PWB8</accession>
<dbReference type="EMBL" id="JAAABJ010000634">
    <property type="protein sequence ID" value="NAW51925.1"/>
    <property type="molecule type" value="Genomic_DNA"/>
</dbReference>
<dbReference type="PROSITE" id="PS51186">
    <property type="entry name" value="GNAT"/>
    <property type="match status" value="1"/>
</dbReference>
<protein>
    <submittedName>
        <fullName evidence="2">GNAT family N-acetyltransferase</fullName>
    </submittedName>
</protein>
<reference evidence="2 3" key="1">
    <citation type="submission" date="2019-11" db="EMBL/GenBank/DDBJ databases">
        <title>Characterization of Elizabethkingia argenteiflava sp. nov., isolated from inner surface of Soybean Pods.</title>
        <authorList>
            <person name="Mo S."/>
        </authorList>
    </citation>
    <scope>NUCLEOTIDE SEQUENCE [LARGE SCALE GENOMIC DNA]</scope>
    <source>
        <strain evidence="2 3">YB22</strain>
    </source>
</reference>
<evidence type="ECO:0000259" key="1">
    <source>
        <dbReference type="PROSITE" id="PS51186"/>
    </source>
</evidence>
<dbReference type="SUPFAM" id="SSF55729">
    <property type="entry name" value="Acyl-CoA N-acyltransferases (Nat)"/>
    <property type="match status" value="1"/>
</dbReference>
<keyword evidence="3" id="KW-1185">Reference proteome</keyword>
<dbReference type="Proteomes" id="UP000553459">
    <property type="component" value="Unassembled WGS sequence"/>
</dbReference>